<gene>
    <name evidence="6" type="ORF">QN277_029390</name>
</gene>
<evidence type="ECO:0000313" key="7">
    <source>
        <dbReference type="Proteomes" id="UP001293593"/>
    </source>
</evidence>
<dbReference type="InterPro" id="IPR028389">
    <property type="entry name" value="POT1"/>
</dbReference>
<keyword evidence="3" id="KW-0779">Telomere</keyword>
<sequence length="471" mass="53684">MGTPDRSRFLPIRDAMKSINLQRVNIAGVILDLGFPWHTRGTDYCRALRIIDESYGKPGISVNVFAETSDILPHVVACGDVVLLCNVVIRKYGEEINAVFNKKFSSFALYNGKDDDHFVPYQVSSKFQPRVTDITLIDMLRKWLISFKLIEDFSKFPMFSEIKEGGCFVDLACKVLHCCETANHEWMAFIWDGTDLPPNSISASLEDELDNPLPLHLEPEPLPRELLCTFPTIGSILRITYDKGIEKEHLKFLDSGKWVKFVNIHLQVRAGLWHGVLTTTTKLRYTPKDDNLIQERERLYGGRMSLNCGRAPFASLPWTSCITVVDHEDAPFVTLMDVLTHSQVTAKYKCLVRVVAALPWLAENFRSQDGIYRMRLTLEDPTARIHAYVYAEDGEKLFDGYPGNSIWTQKMNLLLGVEPSDSDGSISTVTDCALRNPPWVQFCIKSYYKSEQDVWGSRKYRIFDTKIDGEE</sequence>
<comment type="caution">
    <text evidence="6">The sequence shown here is derived from an EMBL/GenBank/DDBJ whole genome shotgun (WGS) entry which is preliminary data.</text>
</comment>
<dbReference type="Pfam" id="PF25507">
    <property type="entry name" value="OB_POT1A"/>
    <property type="match status" value="1"/>
</dbReference>
<name>A0AAE1K2M4_9FABA</name>
<comment type="subcellular location">
    <subcellularLocation>
        <location evidence="1">Chromosome</location>
        <location evidence="1">Telomere</location>
    </subcellularLocation>
</comment>
<evidence type="ECO:0000313" key="6">
    <source>
        <dbReference type="EMBL" id="KAK4264049.1"/>
    </source>
</evidence>
<proteinExistence type="predicted"/>
<keyword evidence="2" id="KW-0158">Chromosome</keyword>
<dbReference type="EMBL" id="JAWXYG010000009">
    <property type="protein sequence ID" value="KAK4264049.1"/>
    <property type="molecule type" value="Genomic_DNA"/>
</dbReference>
<dbReference type="PANTHER" id="PTHR14513">
    <property type="entry name" value="PROTECTION OF TELOMERES 1"/>
    <property type="match status" value="1"/>
</dbReference>
<accession>A0AAE1K2M4</accession>
<dbReference type="GO" id="GO:0098505">
    <property type="term" value="F:G-rich strand telomeric DNA binding"/>
    <property type="evidence" value="ECO:0007669"/>
    <property type="project" value="TreeGrafter"/>
</dbReference>
<organism evidence="6 7">
    <name type="scientific">Acacia crassicarpa</name>
    <name type="common">northern wattle</name>
    <dbReference type="NCBI Taxonomy" id="499986"/>
    <lineage>
        <taxon>Eukaryota</taxon>
        <taxon>Viridiplantae</taxon>
        <taxon>Streptophyta</taxon>
        <taxon>Embryophyta</taxon>
        <taxon>Tracheophyta</taxon>
        <taxon>Spermatophyta</taxon>
        <taxon>Magnoliopsida</taxon>
        <taxon>eudicotyledons</taxon>
        <taxon>Gunneridae</taxon>
        <taxon>Pentapetalae</taxon>
        <taxon>rosids</taxon>
        <taxon>fabids</taxon>
        <taxon>Fabales</taxon>
        <taxon>Fabaceae</taxon>
        <taxon>Caesalpinioideae</taxon>
        <taxon>mimosoid clade</taxon>
        <taxon>Acacieae</taxon>
        <taxon>Acacia</taxon>
    </lineage>
</organism>
<dbReference type="GO" id="GO:0032210">
    <property type="term" value="P:regulation of telomere maintenance via telomerase"/>
    <property type="evidence" value="ECO:0007669"/>
    <property type="project" value="TreeGrafter"/>
</dbReference>
<dbReference type="Proteomes" id="UP001293593">
    <property type="component" value="Unassembled WGS sequence"/>
</dbReference>
<dbReference type="Pfam" id="PF02765">
    <property type="entry name" value="POT1"/>
    <property type="match status" value="1"/>
</dbReference>
<dbReference type="PANTHER" id="PTHR14513:SF0">
    <property type="entry name" value="PROTECTION OF TELOMERES PROTEIN 1"/>
    <property type="match status" value="1"/>
</dbReference>
<feature type="domain" description="Telomeric single stranded DNA binding POT1/Cdc13" evidence="5">
    <location>
        <begin position="9"/>
        <end position="145"/>
    </location>
</feature>
<dbReference type="GO" id="GO:0000783">
    <property type="term" value="C:nuclear telomere cap complex"/>
    <property type="evidence" value="ECO:0007669"/>
    <property type="project" value="TreeGrafter"/>
</dbReference>
<dbReference type="InterPro" id="IPR012340">
    <property type="entry name" value="NA-bd_OB-fold"/>
</dbReference>
<evidence type="ECO:0000256" key="3">
    <source>
        <dbReference type="ARBA" id="ARBA00022895"/>
    </source>
</evidence>
<protein>
    <recommendedName>
        <fullName evidence="5">Telomeric single stranded DNA binding POT1/Cdc13 domain-containing protein</fullName>
    </recommendedName>
</protein>
<evidence type="ECO:0000259" key="5">
    <source>
        <dbReference type="SMART" id="SM00976"/>
    </source>
</evidence>
<keyword evidence="7" id="KW-1185">Reference proteome</keyword>
<dbReference type="CDD" id="cd04497">
    <property type="entry name" value="hPOT1_OB1_like"/>
    <property type="match status" value="1"/>
</dbReference>
<evidence type="ECO:0000256" key="4">
    <source>
        <dbReference type="ARBA" id="ARBA00023125"/>
    </source>
</evidence>
<dbReference type="GO" id="GO:0016233">
    <property type="term" value="P:telomere capping"/>
    <property type="evidence" value="ECO:0007669"/>
    <property type="project" value="TreeGrafter"/>
</dbReference>
<dbReference type="SUPFAM" id="SSF50249">
    <property type="entry name" value="Nucleic acid-binding proteins"/>
    <property type="match status" value="2"/>
</dbReference>
<keyword evidence="4" id="KW-0238">DNA-binding</keyword>
<reference evidence="6" key="1">
    <citation type="submission" date="2023-10" db="EMBL/GenBank/DDBJ databases">
        <title>Chromosome-level genome of the transformable northern wattle, Acacia crassicarpa.</title>
        <authorList>
            <person name="Massaro I."/>
            <person name="Sinha N.R."/>
            <person name="Poethig S."/>
            <person name="Leichty A.R."/>
        </authorList>
    </citation>
    <scope>NUCLEOTIDE SEQUENCE</scope>
    <source>
        <strain evidence="6">Acra3RX</strain>
        <tissue evidence="6">Leaf</tissue>
    </source>
</reference>
<dbReference type="GO" id="GO:0010521">
    <property type="term" value="F:telomerase inhibitor activity"/>
    <property type="evidence" value="ECO:0007669"/>
    <property type="project" value="TreeGrafter"/>
</dbReference>
<dbReference type="InterPro" id="IPR011564">
    <property type="entry name" value="Telomer_end-bd_POT1/Cdc13"/>
</dbReference>
<evidence type="ECO:0000256" key="2">
    <source>
        <dbReference type="ARBA" id="ARBA00022454"/>
    </source>
</evidence>
<dbReference type="AlphaFoldDB" id="A0AAE1K2M4"/>
<dbReference type="InterPro" id="IPR057620">
    <property type="entry name" value="POT1A/B-like_OB"/>
</dbReference>
<dbReference type="Gene3D" id="2.40.50.140">
    <property type="entry name" value="Nucleic acid-binding proteins"/>
    <property type="match status" value="2"/>
</dbReference>
<dbReference type="SMART" id="SM00976">
    <property type="entry name" value="Telo_bind"/>
    <property type="match status" value="1"/>
</dbReference>
<evidence type="ECO:0000256" key="1">
    <source>
        <dbReference type="ARBA" id="ARBA00004574"/>
    </source>
</evidence>